<comment type="caution">
    <text evidence="5">The sequence shown here is derived from an EMBL/GenBank/DDBJ whole genome shotgun (WGS) entry which is preliminary data.</text>
</comment>
<keyword evidence="3" id="KW-0949">S-adenosyl-L-methionine</keyword>
<dbReference type="InterPro" id="IPR013216">
    <property type="entry name" value="Methyltransf_11"/>
</dbReference>
<sequence length="254" mass="28988">MKENKYDDEIFFKKYQAMNRSQQGLIGAGEWPAMRRVLPNFKGKSILDLGCGYGWHCLYAAQHGAKSVIGTDISEKMLTAAAEKNSHNKIEYRLCAMEDLDFAEDTFDVIISSLAFHYIEDFSALIKRIGAWLKPQGKLTFSVEHPVFTAYGNQDWYYGTDGNIEHFPVDRYFYEGKREAVFLGEQVTKYHRTLTTYLNTLLENGFELKHVIEPQPPERMLDIPGMADEMRRPMMLIVSAQKGGYAKCGGSCYA</sequence>
<keyword evidence="2" id="KW-0808">Transferase</keyword>
<dbReference type="SUPFAM" id="SSF53335">
    <property type="entry name" value="S-adenosyl-L-methionine-dependent methyltransferases"/>
    <property type="match status" value="1"/>
</dbReference>
<evidence type="ECO:0000313" key="5">
    <source>
        <dbReference type="EMBL" id="MCU7378476.1"/>
    </source>
</evidence>
<dbReference type="InterPro" id="IPR029063">
    <property type="entry name" value="SAM-dependent_MTases_sf"/>
</dbReference>
<evidence type="ECO:0000256" key="3">
    <source>
        <dbReference type="ARBA" id="ARBA00022691"/>
    </source>
</evidence>
<evidence type="ECO:0000256" key="1">
    <source>
        <dbReference type="ARBA" id="ARBA00022603"/>
    </source>
</evidence>
<protein>
    <submittedName>
        <fullName evidence="5">Class I SAM-dependent methyltransferase</fullName>
    </submittedName>
</protein>
<evidence type="ECO:0000313" key="6">
    <source>
        <dbReference type="Proteomes" id="UP001065549"/>
    </source>
</evidence>
<dbReference type="PANTHER" id="PTHR43464">
    <property type="entry name" value="METHYLTRANSFERASE"/>
    <property type="match status" value="1"/>
</dbReference>
<feature type="domain" description="Methyltransferase type 11" evidence="4">
    <location>
        <begin position="47"/>
        <end position="140"/>
    </location>
</feature>
<accession>A0A9J6QSK8</accession>
<dbReference type="GO" id="GO:0032259">
    <property type="term" value="P:methylation"/>
    <property type="evidence" value="ECO:0007669"/>
    <property type="project" value="UniProtKB-KW"/>
</dbReference>
<organism evidence="5 6">
    <name type="scientific">Hominibacterium faecale</name>
    <dbReference type="NCBI Taxonomy" id="2839743"/>
    <lineage>
        <taxon>Bacteria</taxon>
        <taxon>Bacillati</taxon>
        <taxon>Bacillota</taxon>
        <taxon>Clostridia</taxon>
        <taxon>Peptostreptococcales</taxon>
        <taxon>Anaerovoracaceae</taxon>
        <taxon>Hominibacterium</taxon>
    </lineage>
</organism>
<gene>
    <name evidence="5" type="ORF">OBO34_08905</name>
</gene>
<dbReference type="PANTHER" id="PTHR43464:SF19">
    <property type="entry name" value="UBIQUINONE BIOSYNTHESIS O-METHYLTRANSFERASE, MITOCHONDRIAL"/>
    <property type="match status" value="1"/>
</dbReference>
<keyword evidence="6" id="KW-1185">Reference proteome</keyword>
<keyword evidence="1 5" id="KW-0489">Methyltransferase</keyword>
<dbReference type="GO" id="GO:0008757">
    <property type="term" value="F:S-adenosylmethionine-dependent methyltransferase activity"/>
    <property type="evidence" value="ECO:0007669"/>
    <property type="project" value="InterPro"/>
</dbReference>
<evidence type="ECO:0000256" key="2">
    <source>
        <dbReference type="ARBA" id="ARBA00022679"/>
    </source>
</evidence>
<evidence type="ECO:0000259" key="4">
    <source>
        <dbReference type="Pfam" id="PF08241"/>
    </source>
</evidence>
<name>A0A9J6QSK8_9FIRM</name>
<dbReference type="Pfam" id="PF08241">
    <property type="entry name" value="Methyltransf_11"/>
    <property type="match status" value="1"/>
</dbReference>
<dbReference type="AlphaFoldDB" id="A0A9J6QSK8"/>
<dbReference type="EMBL" id="JAOSHN010000003">
    <property type="protein sequence ID" value="MCU7378476.1"/>
    <property type="molecule type" value="Genomic_DNA"/>
</dbReference>
<dbReference type="RefSeq" id="WP_253019898.1">
    <property type="nucleotide sequence ID" value="NZ_JAJAGH010000007.1"/>
</dbReference>
<proteinExistence type="predicted"/>
<dbReference type="Gene3D" id="3.40.50.150">
    <property type="entry name" value="Vaccinia Virus protein VP39"/>
    <property type="match status" value="1"/>
</dbReference>
<dbReference type="CDD" id="cd02440">
    <property type="entry name" value="AdoMet_MTases"/>
    <property type="match status" value="1"/>
</dbReference>
<reference evidence="5" key="1">
    <citation type="submission" date="2022-09" db="EMBL/GenBank/DDBJ databases">
        <title>Culturomic study of gut microbiota in children with autism spectrum disorder.</title>
        <authorList>
            <person name="Efimov B.A."/>
            <person name="Chaplin A.V."/>
            <person name="Sokolova S.R."/>
            <person name="Pikina A.P."/>
            <person name="Korzhanova M."/>
            <person name="Belova V."/>
            <person name="Korostin D."/>
        </authorList>
    </citation>
    <scope>NUCLEOTIDE SEQUENCE</scope>
    <source>
        <strain evidence="5">ASD5510</strain>
    </source>
</reference>
<dbReference type="Proteomes" id="UP001065549">
    <property type="component" value="Unassembled WGS sequence"/>
</dbReference>